<evidence type="ECO:0000313" key="2">
    <source>
        <dbReference type="Proteomes" id="UP000504615"/>
    </source>
</evidence>
<reference evidence="3" key="1">
    <citation type="submission" date="2025-08" db="UniProtKB">
        <authorList>
            <consortium name="RefSeq"/>
        </authorList>
    </citation>
    <scope>IDENTIFICATION</scope>
</reference>
<dbReference type="KEGG" id="pbar:105432342"/>
<feature type="region of interest" description="Disordered" evidence="1">
    <location>
        <begin position="257"/>
        <end position="290"/>
    </location>
</feature>
<evidence type="ECO:0000256" key="1">
    <source>
        <dbReference type="SAM" id="MobiDB-lite"/>
    </source>
</evidence>
<accession>A0A6I9WQC3</accession>
<keyword evidence="2" id="KW-1185">Reference proteome</keyword>
<dbReference type="RefSeq" id="XP_011645409.1">
    <property type="nucleotide sequence ID" value="XM_011647107.1"/>
</dbReference>
<gene>
    <name evidence="3" type="primary">LOC105432342</name>
</gene>
<dbReference type="Proteomes" id="UP000504615">
    <property type="component" value="Unplaced"/>
</dbReference>
<dbReference type="AlphaFoldDB" id="A0A6I9WQC3"/>
<protein>
    <submittedName>
        <fullName evidence="3">Uncharacterized protein LOC105432342</fullName>
    </submittedName>
</protein>
<evidence type="ECO:0000313" key="3">
    <source>
        <dbReference type="RefSeq" id="XP_011645409.1"/>
    </source>
</evidence>
<dbReference type="OrthoDB" id="7554578at2759"/>
<sequence>MIRGIGRRAGKDQEERLIRKEMKEIFRGMKDKKVVGIDGVPAEVWKYGGEQMEEWVGRYAIDGRRNISRGNEGERNEGRTAFIEKIELSSLTEKMENYRGISLLCTAYKIYAEVLRKRLKDEVEHGTLVPESQDLSSAFDNVNRKELWEILERKNINGTLIQRMKEIYEDTRAAIRTKDGLSEEFKTKKGQKNREAIVDMMGTLEGFLRERKLKLNTGECEIAKDWFEELGDCVEERISRLENDSLDERKEKVLKRVGPFEGDTPQIGEETKETPIKKKRLAAIGRHSNE</sequence>
<dbReference type="GeneID" id="105432342"/>
<proteinExistence type="predicted"/>
<organism evidence="2 3">
    <name type="scientific">Pogonomyrmex barbatus</name>
    <name type="common">red harvester ant</name>
    <dbReference type="NCBI Taxonomy" id="144034"/>
    <lineage>
        <taxon>Eukaryota</taxon>
        <taxon>Metazoa</taxon>
        <taxon>Ecdysozoa</taxon>
        <taxon>Arthropoda</taxon>
        <taxon>Hexapoda</taxon>
        <taxon>Insecta</taxon>
        <taxon>Pterygota</taxon>
        <taxon>Neoptera</taxon>
        <taxon>Endopterygota</taxon>
        <taxon>Hymenoptera</taxon>
        <taxon>Apocrita</taxon>
        <taxon>Aculeata</taxon>
        <taxon>Formicoidea</taxon>
        <taxon>Formicidae</taxon>
        <taxon>Myrmicinae</taxon>
        <taxon>Pogonomyrmex</taxon>
    </lineage>
</organism>
<name>A0A6I9WQC3_9HYME</name>
<dbReference type="PANTHER" id="PTHR19446">
    <property type="entry name" value="REVERSE TRANSCRIPTASES"/>
    <property type="match status" value="1"/>
</dbReference>